<evidence type="ECO:0000256" key="4">
    <source>
        <dbReference type="ARBA" id="ARBA00022490"/>
    </source>
</evidence>
<dbReference type="CDD" id="cd00808">
    <property type="entry name" value="GluRS_core"/>
    <property type="match status" value="1"/>
</dbReference>
<comment type="similarity">
    <text evidence="2 10">Belongs to the class-I aminoacyl-tRNA synthetase family. Glutamate--tRNA ligase type 1 subfamily.</text>
</comment>
<reference evidence="13" key="1">
    <citation type="journal article" date="2014" name="Int. J. Syst. Evol. Microbiol.">
        <title>Complete genome sequence of Corynebacterium casei LMG S-19264T (=DSM 44701T), isolated from a smear-ripened cheese.</title>
        <authorList>
            <consortium name="US DOE Joint Genome Institute (JGI-PGF)"/>
            <person name="Walter F."/>
            <person name="Albersmeier A."/>
            <person name="Kalinowski J."/>
            <person name="Ruckert C."/>
        </authorList>
    </citation>
    <scope>NUCLEOTIDE SEQUENCE</scope>
    <source>
        <strain evidence="13">KCTC 22164</strain>
    </source>
</reference>
<evidence type="ECO:0000256" key="10">
    <source>
        <dbReference type="HAMAP-Rule" id="MF_00022"/>
    </source>
</evidence>
<comment type="function">
    <text evidence="10">Catalyzes the attachment of glutamate to tRNA(Glu) in a two-step reaction: glutamate is first activated by ATP to form Glu-AMP and then transferred to the acceptor end of tRNA(Glu).</text>
</comment>
<dbReference type="SUPFAM" id="SSF52374">
    <property type="entry name" value="Nucleotidylyl transferase"/>
    <property type="match status" value="1"/>
</dbReference>
<dbReference type="InterPro" id="IPR049940">
    <property type="entry name" value="GluQ/Sye"/>
</dbReference>
<dbReference type="Gene3D" id="1.10.10.350">
    <property type="match status" value="1"/>
</dbReference>
<dbReference type="InterPro" id="IPR004527">
    <property type="entry name" value="Glu-tRNA-ligase_bac/mito"/>
</dbReference>
<organism evidence="13 14">
    <name type="scientific">Alteromonas halophila</name>
    <dbReference type="NCBI Taxonomy" id="516698"/>
    <lineage>
        <taxon>Bacteria</taxon>
        <taxon>Pseudomonadati</taxon>
        <taxon>Pseudomonadota</taxon>
        <taxon>Gammaproteobacteria</taxon>
        <taxon>Alteromonadales</taxon>
        <taxon>Alteromonadaceae</taxon>
        <taxon>Alteromonas/Salinimonas group</taxon>
        <taxon>Alteromonas</taxon>
    </lineage>
</organism>
<dbReference type="InterPro" id="IPR014729">
    <property type="entry name" value="Rossmann-like_a/b/a_fold"/>
</dbReference>
<evidence type="ECO:0000313" key="13">
    <source>
        <dbReference type="EMBL" id="GGW75208.1"/>
    </source>
</evidence>
<keyword evidence="8 10" id="KW-0648">Protein biosynthesis</keyword>
<dbReference type="PANTHER" id="PTHR43311">
    <property type="entry name" value="GLUTAMATE--TRNA LIGASE"/>
    <property type="match status" value="1"/>
</dbReference>
<name>A0A918MVZ2_9ALTE</name>
<dbReference type="InterPro" id="IPR001412">
    <property type="entry name" value="aa-tRNA-synth_I_CS"/>
</dbReference>
<dbReference type="HAMAP" id="MF_00022">
    <property type="entry name" value="Glu_tRNA_synth_type1"/>
    <property type="match status" value="1"/>
</dbReference>
<evidence type="ECO:0000256" key="8">
    <source>
        <dbReference type="ARBA" id="ARBA00022917"/>
    </source>
</evidence>
<evidence type="ECO:0000256" key="6">
    <source>
        <dbReference type="ARBA" id="ARBA00022741"/>
    </source>
</evidence>
<evidence type="ECO:0000256" key="3">
    <source>
        <dbReference type="ARBA" id="ARBA00011245"/>
    </source>
</evidence>
<keyword evidence="6 10" id="KW-0547">Nucleotide-binding</keyword>
<dbReference type="EC" id="6.1.1.17" evidence="10"/>
<dbReference type="InterPro" id="IPR033910">
    <property type="entry name" value="GluRS_core"/>
</dbReference>
<dbReference type="GO" id="GO:0000049">
    <property type="term" value="F:tRNA binding"/>
    <property type="evidence" value="ECO:0007669"/>
    <property type="project" value="InterPro"/>
</dbReference>
<dbReference type="EMBL" id="BMXP01000001">
    <property type="protein sequence ID" value="GGW75208.1"/>
    <property type="molecule type" value="Genomic_DNA"/>
</dbReference>
<dbReference type="InterPro" id="IPR020751">
    <property type="entry name" value="aa-tRNA-synth_I_codon-bd_sub2"/>
</dbReference>
<dbReference type="Pfam" id="PF00749">
    <property type="entry name" value="tRNA-synt_1c"/>
    <property type="match status" value="1"/>
</dbReference>
<evidence type="ECO:0000256" key="5">
    <source>
        <dbReference type="ARBA" id="ARBA00022598"/>
    </source>
</evidence>
<dbReference type="InterPro" id="IPR045462">
    <property type="entry name" value="aa-tRNA-synth_I_cd-bd"/>
</dbReference>
<keyword evidence="9 10" id="KW-0030">Aminoacyl-tRNA synthetase</keyword>
<gene>
    <name evidence="10 13" type="primary">gltX</name>
    <name evidence="13" type="ORF">GCM10007391_04290</name>
</gene>
<dbReference type="NCBIfam" id="NF004315">
    <property type="entry name" value="PRK05710.1-4"/>
    <property type="match status" value="1"/>
</dbReference>
<reference evidence="13" key="2">
    <citation type="submission" date="2020-09" db="EMBL/GenBank/DDBJ databases">
        <authorList>
            <person name="Sun Q."/>
            <person name="Kim S."/>
        </authorList>
    </citation>
    <scope>NUCLEOTIDE SEQUENCE</scope>
    <source>
        <strain evidence="13">KCTC 22164</strain>
    </source>
</reference>
<feature type="domain" description="Aminoacyl-tRNA synthetase class I anticodon-binding" evidence="12">
    <location>
        <begin position="318"/>
        <end position="460"/>
    </location>
</feature>
<evidence type="ECO:0000313" key="14">
    <source>
        <dbReference type="Proteomes" id="UP000631300"/>
    </source>
</evidence>
<dbReference type="Gene3D" id="3.40.50.620">
    <property type="entry name" value="HUPs"/>
    <property type="match status" value="1"/>
</dbReference>
<dbReference type="PANTHER" id="PTHR43311:SF2">
    <property type="entry name" value="GLUTAMATE--TRNA LIGASE, MITOCHONDRIAL-RELATED"/>
    <property type="match status" value="1"/>
</dbReference>
<comment type="caution">
    <text evidence="10">Lacks conserved residue(s) required for the propagation of feature annotation.</text>
</comment>
<comment type="subcellular location">
    <subcellularLocation>
        <location evidence="1 10">Cytoplasm</location>
    </subcellularLocation>
</comment>
<accession>A0A918MVZ2</accession>
<dbReference type="PROSITE" id="PS00178">
    <property type="entry name" value="AA_TRNA_LIGASE_I"/>
    <property type="match status" value="1"/>
</dbReference>
<proteinExistence type="inferred from homology"/>
<dbReference type="GO" id="GO:0008270">
    <property type="term" value="F:zinc ion binding"/>
    <property type="evidence" value="ECO:0007669"/>
    <property type="project" value="InterPro"/>
</dbReference>
<dbReference type="PRINTS" id="PR00987">
    <property type="entry name" value="TRNASYNTHGLU"/>
</dbReference>
<feature type="domain" description="Glutamyl/glutaminyl-tRNA synthetase class Ib catalytic" evidence="11">
    <location>
        <begin position="3"/>
        <end position="304"/>
    </location>
</feature>
<evidence type="ECO:0000259" key="12">
    <source>
        <dbReference type="Pfam" id="PF19269"/>
    </source>
</evidence>
<dbReference type="SUPFAM" id="SSF48163">
    <property type="entry name" value="An anticodon-binding domain of class I aminoacyl-tRNA synthetases"/>
    <property type="match status" value="1"/>
</dbReference>
<dbReference type="Pfam" id="PF19269">
    <property type="entry name" value="Anticodon_2"/>
    <property type="match status" value="1"/>
</dbReference>
<comment type="catalytic activity">
    <reaction evidence="10">
        <text>tRNA(Glu) + L-glutamate + ATP = L-glutamyl-tRNA(Glu) + AMP + diphosphate</text>
        <dbReference type="Rhea" id="RHEA:23540"/>
        <dbReference type="Rhea" id="RHEA-COMP:9663"/>
        <dbReference type="Rhea" id="RHEA-COMP:9680"/>
        <dbReference type="ChEBI" id="CHEBI:29985"/>
        <dbReference type="ChEBI" id="CHEBI:30616"/>
        <dbReference type="ChEBI" id="CHEBI:33019"/>
        <dbReference type="ChEBI" id="CHEBI:78442"/>
        <dbReference type="ChEBI" id="CHEBI:78520"/>
        <dbReference type="ChEBI" id="CHEBI:456215"/>
        <dbReference type="EC" id="6.1.1.17"/>
    </reaction>
</comment>
<dbReference type="FunFam" id="3.40.50.620:FF:000007">
    <property type="entry name" value="Glutamate--tRNA ligase"/>
    <property type="match status" value="1"/>
</dbReference>
<keyword evidence="14" id="KW-1185">Reference proteome</keyword>
<keyword evidence="7 10" id="KW-0067">ATP-binding</keyword>
<evidence type="ECO:0000256" key="9">
    <source>
        <dbReference type="ARBA" id="ARBA00023146"/>
    </source>
</evidence>
<feature type="short sequence motif" description="'KMSKS' region" evidence="10">
    <location>
        <begin position="236"/>
        <end position="240"/>
    </location>
</feature>
<comment type="subunit">
    <text evidence="3 10">Monomer.</text>
</comment>
<feature type="short sequence motif" description="'HIGH' region" evidence="10">
    <location>
        <begin position="9"/>
        <end position="19"/>
    </location>
</feature>
<feature type="binding site" evidence="10">
    <location>
        <position position="239"/>
    </location>
    <ligand>
        <name>ATP</name>
        <dbReference type="ChEBI" id="CHEBI:30616"/>
    </ligand>
</feature>
<dbReference type="GO" id="GO:0005829">
    <property type="term" value="C:cytosol"/>
    <property type="evidence" value="ECO:0007669"/>
    <property type="project" value="TreeGrafter"/>
</dbReference>
<dbReference type="RefSeq" id="WP_189403436.1">
    <property type="nucleotide sequence ID" value="NZ_BMXP01000001.1"/>
</dbReference>
<protein>
    <recommendedName>
        <fullName evidence="10">Glutamate--tRNA ligase</fullName>
        <ecNumber evidence="10">6.1.1.17</ecNumber>
    </recommendedName>
    <alternativeName>
        <fullName evidence="10">Glutamyl-tRNA synthetase</fullName>
        <shortName evidence="10">GluRS</shortName>
    </alternativeName>
</protein>
<dbReference type="InterPro" id="IPR000924">
    <property type="entry name" value="Glu/Gln-tRNA-synth"/>
</dbReference>
<dbReference type="InterPro" id="IPR008925">
    <property type="entry name" value="aa_tRNA-synth_I_cd-bd_sf"/>
</dbReference>
<dbReference type="GO" id="GO:0005524">
    <property type="term" value="F:ATP binding"/>
    <property type="evidence" value="ECO:0007669"/>
    <property type="project" value="UniProtKB-UniRule"/>
</dbReference>
<dbReference type="NCBIfam" id="TIGR00464">
    <property type="entry name" value="gltX_bact"/>
    <property type="match status" value="1"/>
</dbReference>
<dbReference type="GO" id="GO:0006424">
    <property type="term" value="P:glutamyl-tRNA aminoacylation"/>
    <property type="evidence" value="ECO:0007669"/>
    <property type="project" value="UniProtKB-UniRule"/>
</dbReference>
<dbReference type="Proteomes" id="UP000631300">
    <property type="component" value="Unassembled WGS sequence"/>
</dbReference>
<dbReference type="GO" id="GO:0004818">
    <property type="term" value="F:glutamate-tRNA ligase activity"/>
    <property type="evidence" value="ECO:0007669"/>
    <property type="project" value="UniProtKB-UniRule"/>
</dbReference>
<evidence type="ECO:0000256" key="2">
    <source>
        <dbReference type="ARBA" id="ARBA00007894"/>
    </source>
</evidence>
<evidence type="ECO:0000259" key="11">
    <source>
        <dbReference type="Pfam" id="PF00749"/>
    </source>
</evidence>
<keyword evidence="4 10" id="KW-0963">Cytoplasm</keyword>
<evidence type="ECO:0000256" key="1">
    <source>
        <dbReference type="ARBA" id="ARBA00004496"/>
    </source>
</evidence>
<sequence>MTVTTRFAPSPTGYLHVGGARTALYSWLLAKRHGGNFVLRIEDTDIERSTDDAKQAILDGMNWLGLNWDTGPVYQTDRFDRYRELIQKLLDEGLAYKCFMSSEELDEIREAQKERGEKPRYPGTWRDRTDHPEGEAFAIRFKNPQEGSVVFDDRIRGRIEFSNTELDDLVIQRSDGTPTYNFCVVVDDWDMGITHVVRGEDHINNTPRQINILKALGAPVPDYAHVSMILGDDGKKLSKRHGAVGVMQYRDDGFLPQALVNYLVRLGWSHGDQEIFSMEEMIELFSLDAIGLSASAFNTEKLIWLNQHYIKSLPASEVAHHAKWHFEQQGVSVDSGPSLESVISIQADRVKTLKELAQISAYFYQDFDDFDEKAAKKHLRPVAKEPLSVVKDKLMAITDWKPESIQAAINETAESLGVGMGKVGMPLRVAATGSGNSPSLDITLNLLPKDKIGERIDKALTFIANRENS</sequence>
<dbReference type="AlphaFoldDB" id="A0A918MVZ2"/>
<dbReference type="InterPro" id="IPR020058">
    <property type="entry name" value="Glu/Gln-tRNA-synth_Ib_cat-dom"/>
</dbReference>
<evidence type="ECO:0000256" key="7">
    <source>
        <dbReference type="ARBA" id="ARBA00022840"/>
    </source>
</evidence>
<keyword evidence="5 10" id="KW-0436">Ligase</keyword>
<comment type="caution">
    <text evidence="13">The sequence shown here is derived from an EMBL/GenBank/DDBJ whole genome shotgun (WGS) entry which is preliminary data.</text>
</comment>